<evidence type="ECO:0000313" key="2">
    <source>
        <dbReference type="Proteomes" id="UP000192578"/>
    </source>
</evidence>
<evidence type="ECO:0000313" key="1">
    <source>
        <dbReference type="EMBL" id="OQV26146.1"/>
    </source>
</evidence>
<dbReference type="AlphaFoldDB" id="A0A1W0XF94"/>
<keyword evidence="2" id="KW-1185">Reference proteome</keyword>
<name>A0A1W0XF94_HYPEX</name>
<protein>
    <submittedName>
        <fullName evidence="1">Uncharacterized protein</fullName>
    </submittedName>
</protein>
<dbReference type="Proteomes" id="UP000192578">
    <property type="component" value="Unassembled WGS sequence"/>
</dbReference>
<organism evidence="1 2">
    <name type="scientific">Hypsibius exemplaris</name>
    <name type="common">Freshwater tardigrade</name>
    <dbReference type="NCBI Taxonomy" id="2072580"/>
    <lineage>
        <taxon>Eukaryota</taxon>
        <taxon>Metazoa</taxon>
        <taxon>Ecdysozoa</taxon>
        <taxon>Tardigrada</taxon>
        <taxon>Eutardigrada</taxon>
        <taxon>Parachela</taxon>
        <taxon>Hypsibioidea</taxon>
        <taxon>Hypsibiidae</taxon>
        <taxon>Hypsibius</taxon>
    </lineage>
</organism>
<reference evidence="2" key="1">
    <citation type="submission" date="2017-01" db="EMBL/GenBank/DDBJ databases">
        <title>Comparative genomics of anhydrobiosis in the tardigrade Hypsibius dujardini.</title>
        <authorList>
            <person name="Yoshida Y."/>
            <person name="Koutsovoulos G."/>
            <person name="Laetsch D."/>
            <person name="Stevens L."/>
            <person name="Kumar S."/>
            <person name="Horikawa D."/>
            <person name="Ishino K."/>
            <person name="Komine S."/>
            <person name="Tomita M."/>
            <person name="Blaxter M."/>
            <person name="Arakawa K."/>
        </authorList>
    </citation>
    <scope>NUCLEOTIDE SEQUENCE [LARGE SCALE GENOMIC DNA]</scope>
    <source>
        <strain evidence="2">Z151</strain>
    </source>
</reference>
<gene>
    <name evidence="1" type="ORF">BV898_00268</name>
</gene>
<accession>A0A1W0XF94</accession>
<sequence length="140" mass="15527">MSRIDHSVGGEALRFCQHGILERGRLYRLKLSVPCGSYVITETLDRGGEIMLFKQGRFPEADKLVEDRALCNGSTDDFASVDIYSIELISLVFKKYSIAGYLALIIITLSSASLSSCDHTLYLTCKKDRIARGVPCVRTS</sequence>
<proteinExistence type="predicted"/>
<dbReference type="EMBL" id="MTYJ01000001">
    <property type="protein sequence ID" value="OQV26146.1"/>
    <property type="molecule type" value="Genomic_DNA"/>
</dbReference>
<comment type="caution">
    <text evidence="1">The sequence shown here is derived from an EMBL/GenBank/DDBJ whole genome shotgun (WGS) entry which is preliminary data.</text>
</comment>